<sequence>MVMRSSWKALSFSQKFVFKKTWRSCQDKPSLETLHHKLKSPGKVFFFCGFLSFSFGFCTVTQCQSSIESSSRNMISVLVFSEFSARLTEERGKNEKPASFRLVIELSGTLDKFYSKFLQSSLGNDYGGGQEVYMGRLDSTKRKVLYLNVVLLCPTTMAKPQTNQSIITRNTVVWSSKVNSEDIGSQNRVSSCDPSVLLRKLLSPSSSSSSSSFIFQHNKGTEIEFVRRPFSPVEVIYRGWRRMEDRAGGVCRSCLPHSPGAATTVYLRCVEKAIGDA</sequence>
<comment type="caution">
    <text evidence="1">The sequence shown here is derived from an EMBL/GenBank/DDBJ whole genome shotgun (WGS) entry which is preliminary data.</text>
</comment>
<protein>
    <submittedName>
        <fullName evidence="1">Uncharacterized protein</fullName>
    </submittedName>
</protein>
<evidence type="ECO:0000313" key="2">
    <source>
        <dbReference type="Proteomes" id="UP001234178"/>
    </source>
</evidence>
<evidence type="ECO:0000313" key="1">
    <source>
        <dbReference type="EMBL" id="KAK4035511.1"/>
    </source>
</evidence>
<organism evidence="1 2">
    <name type="scientific">Daphnia magna</name>
    <dbReference type="NCBI Taxonomy" id="35525"/>
    <lineage>
        <taxon>Eukaryota</taxon>
        <taxon>Metazoa</taxon>
        <taxon>Ecdysozoa</taxon>
        <taxon>Arthropoda</taxon>
        <taxon>Crustacea</taxon>
        <taxon>Branchiopoda</taxon>
        <taxon>Diplostraca</taxon>
        <taxon>Cladocera</taxon>
        <taxon>Anomopoda</taxon>
        <taxon>Daphniidae</taxon>
        <taxon>Daphnia</taxon>
    </lineage>
</organism>
<dbReference type="Proteomes" id="UP001234178">
    <property type="component" value="Unassembled WGS sequence"/>
</dbReference>
<keyword evidence="2" id="KW-1185">Reference proteome</keyword>
<proteinExistence type="predicted"/>
<gene>
    <name evidence="1" type="ORF">OUZ56_027597</name>
</gene>
<reference evidence="1 2" key="1">
    <citation type="journal article" date="2023" name="Nucleic Acids Res.">
        <title>The hologenome of Daphnia magna reveals possible DNA methylation and microbiome-mediated evolution of the host genome.</title>
        <authorList>
            <person name="Chaturvedi A."/>
            <person name="Li X."/>
            <person name="Dhandapani V."/>
            <person name="Marshall H."/>
            <person name="Kissane S."/>
            <person name="Cuenca-Cambronero M."/>
            <person name="Asole G."/>
            <person name="Calvet F."/>
            <person name="Ruiz-Romero M."/>
            <person name="Marangio P."/>
            <person name="Guigo R."/>
            <person name="Rago D."/>
            <person name="Mirbahai L."/>
            <person name="Eastwood N."/>
            <person name="Colbourne J.K."/>
            <person name="Zhou J."/>
            <person name="Mallon E."/>
            <person name="Orsini L."/>
        </authorList>
    </citation>
    <scope>NUCLEOTIDE SEQUENCE [LARGE SCALE GENOMIC DNA]</scope>
    <source>
        <strain evidence="1">LRV0_1</strain>
    </source>
</reference>
<name>A0ABR0B1D8_9CRUS</name>
<accession>A0ABR0B1D8</accession>
<dbReference type="EMBL" id="JAOYFB010000040">
    <property type="protein sequence ID" value="KAK4035511.1"/>
    <property type="molecule type" value="Genomic_DNA"/>
</dbReference>